<gene>
    <name evidence="3" type="ORF">ASIM_LOCUS15247</name>
</gene>
<dbReference type="AlphaFoldDB" id="A0A0M3K4E9"/>
<evidence type="ECO:0000256" key="1">
    <source>
        <dbReference type="SAM" id="MobiDB-lite"/>
    </source>
</evidence>
<dbReference type="PANTHER" id="PTHR23302:SF40">
    <property type="entry name" value="TRANSMEMBRANE CHANNEL-LIKE PROTEIN"/>
    <property type="match status" value="1"/>
</dbReference>
<name>A0A0M3K4E9_ANISI</name>
<feature type="transmembrane region" description="Helical" evidence="2">
    <location>
        <begin position="213"/>
        <end position="235"/>
    </location>
</feature>
<reference evidence="5" key="1">
    <citation type="submission" date="2017-02" db="UniProtKB">
        <authorList>
            <consortium name="WormBaseParasite"/>
        </authorList>
    </citation>
    <scope>IDENTIFICATION</scope>
</reference>
<protein>
    <submittedName>
        <fullName evidence="5">Transmembrane channel-like protein 1 (inferred by orthology to a C. elegans protein)</fullName>
    </submittedName>
</protein>
<feature type="region of interest" description="Disordered" evidence="1">
    <location>
        <begin position="42"/>
        <end position="68"/>
    </location>
</feature>
<evidence type="ECO:0000313" key="3">
    <source>
        <dbReference type="EMBL" id="VDK54617.1"/>
    </source>
</evidence>
<dbReference type="OrthoDB" id="5831905at2759"/>
<dbReference type="GO" id="GO:0008381">
    <property type="term" value="F:mechanosensitive monoatomic ion channel activity"/>
    <property type="evidence" value="ECO:0007669"/>
    <property type="project" value="TreeGrafter"/>
</dbReference>
<keyword evidence="2" id="KW-0812">Transmembrane</keyword>
<feature type="compositionally biased region" description="Low complexity" evidence="1">
    <location>
        <begin position="79"/>
        <end position="88"/>
    </location>
</feature>
<dbReference type="Proteomes" id="UP000267096">
    <property type="component" value="Unassembled WGS sequence"/>
</dbReference>
<evidence type="ECO:0000313" key="5">
    <source>
        <dbReference type="WBParaSite" id="ASIM_0001584001-mRNA-1"/>
    </source>
</evidence>
<feature type="region of interest" description="Disordered" evidence="1">
    <location>
        <begin position="79"/>
        <end position="98"/>
    </location>
</feature>
<evidence type="ECO:0000256" key="2">
    <source>
        <dbReference type="SAM" id="Phobius"/>
    </source>
</evidence>
<organism evidence="5">
    <name type="scientific">Anisakis simplex</name>
    <name type="common">Herring worm</name>
    <dbReference type="NCBI Taxonomy" id="6269"/>
    <lineage>
        <taxon>Eukaryota</taxon>
        <taxon>Metazoa</taxon>
        <taxon>Ecdysozoa</taxon>
        <taxon>Nematoda</taxon>
        <taxon>Chromadorea</taxon>
        <taxon>Rhabditida</taxon>
        <taxon>Spirurina</taxon>
        <taxon>Ascaridomorpha</taxon>
        <taxon>Ascaridoidea</taxon>
        <taxon>Anisakidae</taxon>
        <taxon>Anisakis</taxon>
        <taxon>Anisakis simplex complex</taxon>
    </lineage>
</organism>
<dbReference type="GO" id="GO:0005886">
    <property type="term" value="C:plasma membrane"/>
    <property type="evidence" value="ECO:0007669"/>
    <property type="project" value="InterPro"/>
</dbReference>
<reference evidence="3 4" key="2">
    <citation type="submission" date="2018-11" db="EMBL/GenBank/DDBJ databases">
        <authorList>
            <consortium name="Pathogen Informatics"/>
        </authorList>
    </citation>
    <scope>NUCLEOTIDE SEQUENCE [LARGE SCALE GENOMIC DNA]</scope>
</reference>
<dbReference type="EMBL" id="UYRR01032205">
    <property type="protein sequence ID" value="VDK54617.1"/>
    <property type="molecule type" value="Genomic_DNA"/>
</dbReference>
<sequence>MGDTRTDAATPAEVLPRPLFSRQSLRRASVFSDLMTIFRRSTSGSSVRRKKANHARTPPIEDLKNESNQETEAFLDADASAAAATTGANEEEEEGKPMTRQVLLDKIRQKKEVIGKLRCQAWSMNRKRRTLKLAQKYLEQHESKVSKTHLYKEEFKKRWHATCRWADNIRIYLIPWEAKIKRIETMMMCHKLSKNIKGHFGSVVSSYFTFLRWVVYVNLIITLIIISFIVIPEVINPFNFIFLSSSQYQSDHTSLMVIVVS</sequence>
<evidence type="ECO:0000313" key="4">
    <source>
        <dbReference type="Proteomes" id="UP000267096"/>
    </source>
</evidence>
<keyword evidence="2" id="KW-1133">Transmembrane helix</keyword>
<keyword evidence="4" id="KW-1185">Reference proteome</keyword>
<dbReference type="PANTHER" id="PTHR23302">
    <property type="entry name" value="TRANSMEMBRANE CHANNEL-RELATED"/>
    <property type="match status" value="1"/>
</dbReference>
<proteinExistence type="predicted"/>
<dbReference type="WBParaSite" id="ASIM_0001584001-mRNA-1">
    <property type="protein sequence ID" value="ASIM_0001584001-mRNA-1"/>
    <property type="gene ID" value="ASIM_0001584001"/>
</dbReference>
<dbReference type="InterPro" id="IPR038900">
    <property type="entry name" value="TMC"/>
</dbReference>
<accession>A0A0M3K4E9</accession>
<keyword evidence="2" id="KW-0472">Membrane</keyword>